<dbReference type="InterPro" id="IPR011701">
    <property type="entry name" value="MFS"/>
</dbReference>
<feature type="transmembrane region" description="Helical" evidence="6">
    <location>
        <begin position="28"/>
        <end position="47"/>
    </location>
</feature>
<evidence type="ECO:0000256" key="5">
    <source>
        <dbReference type="ARBA" id="ARBA00023136"/>
    </source>
</evidence>
<feature type="transmembrane region" description="Helical" evidence="6">
    <location>
        <begin position="243"/>
        <end position="265"/>
    </location>
</feature>
<dbReference type="InterPro" id="IPR036259">
    <property type="entry name" value="MFS_trans_sf"/>
</dbReference>
<evidence type="ECO:0000259" key="7">
    <source>
        <dbReference type="PROSITE" id="PS50850"/>
    </source>
</evidence>
<dbReference type="EMBL" id="CP063982">
    <property type="protein sequence ID" value="UOD51354.1"/>
    <property type="molecule type" value="Genomic_DNA"/>
</dbReference>
<evidence type="ECO:0000313" key="9">
    <source>
        <dbReference type="Proteomes" id="UP000831607"/>
    </source>
</evidence>
<dbReference type="SUPFAM" id="SSF103473">
    <property type="entry name" value="MFS general substrate transporter"/>
    <property type="match status" value="1"/>
</dbReference>
<dbReference type="Gene3D" id="1.20.1250.20">
    <property type="entry name" value="MFS general substrate transporter like domains"/>
    <property type="match status" value="1"/>
</dbReference>
<keyword evidence="9" id="KW-1185">Reference proteome</keyword>
<evidence type="ECO:0000256" key="1">
    <source>
        <dbReference type="ARBA" id="ARBA00004651"/>
    </source>
</evidence>
<keyword evidence="4 6" id="KW-1133">Transmembrane helix</keyword>
<reference evidence="8 9" key="1">
    <citation type="submission" date="2020-11" db="EMBL/GenBank/DDBJ databases">
        <title>Algicoccus daihaiensis sp.nov., isolated from Daihai Lake in Inner Mongolia.</title>
        <authorList>
            <person name="Kai J."/>
        </authorList>
    </citation>
    <scope>NUCLEOTIDE SEQUENCE [LARGE SCALE GENOMIC DNA]</scope>
    <source>
        <strain evidence="9">f23</strain>
    </source>
</reference>
<sequence length="441" mass="47680">MTTDRPESSVNQAAAGQTNASVAQVHTITLKIFLSFALGYFLSYALRSVNATIAPLLEADLNLGPGALGWLSSAYFLSFASVQWYLGTWLDRFGSRRTESMLLGTAALGSVVMALSDTLVGLSAGRILVGLGVAACLMAPYSYYRRVFAPQKQAQLAMWMLIAGTSGALAATQPALILAEWLGWRDIFLITAGLLAFSALAIFLFVPDHDLAATAHGQKLQSHPAKAATALPMTLMQLLRHPIMVRIIPTTIFFSGGFVALQSLWVGPWMTNVLGLSLNATGKALLYFNAALLVAYLTMSVVSPKLEARGITLARQTTIGFCWFVGCMLLILIWQSPTAWWAWLVMAPGIPAVILIQTQTALMFPKAIAGRVLTTFNLVMFAGAFAVQWGVGLLADLFALMGSDPARALWLAFAVLLIFQVISLWWFLSRDKPISVDTDHG</sequence>
<feature type="domain" description="Major facilitator superfamily (MFS) profile" evidence="7">
    <location>
        <begin position="32"/>
        <end position="432"/>
    </location>
</feature>
<dbReference type="RefSeq" id="WP_243479817.1">
    <property type="nucleotide sequence ID" value="NZ_CP063982.1"/>
</dbReference>
<accession>A0ABY4AMF4</accession>
<feature type="transmembrane region" description="Helical" evidence="6">
    <location>
        <begin position="102"/>
        <end position="121"/>
    </location>
</feature>
<dbReference type="InterPro" id="IPR020846">
    <property type="entry name" value="MFS_dom"/>
</dbReference>
<protein>
    <submittedName>
        <fullName evidence="8">MFS transporter</fullName>
    </submittedName>
</protein>
<feature type="transmembrane region" description="Helical" evidence="6">
    <location>
        <begin position="187"/>
        <end position="206"/>
    </location>
</feature>
<feature type="transmembrane region" description="Helical" evidence="6">
    <location>
        <begin position="340"/>
        <end position="364"/>
    </location>
</feature>
<dbReference type="PANTHER" id="PTHR43124:SF3">
    <property type="entry name" value="CHLORAMPHENICOL EFFLUX PUMP RV0191"/>
    <property type="match status" value="1"/>
</dbReference>
<feature type="transmembrane region" description="Helical" evidence="6">
    <location>
        <begin position="127"/>
        <end position="144"/>
    </location>
</feature>
<keyword evidence="3 6" id="KW-0812">Transmembrane</keyword>
<gene>
    <name evidence="8" type="ORF">DHf2319_05830</name>
</gene>
<dbReference type="Pfam" id="PF07690">
    <property type="entry name" value="MFS_1"/>
    <property type="match status" value="1"/>
</dbReference>
<dbReference type="PANTHER" id="PTHR43124">
    <property type="entry name" value="PURINE EFFLUX PUMP PBUE"/>
    <property type="match status" value="1"/>
</dbReference>
<feature type="transmembrane region" description="Helical" evidence="6">
    <location>
        <begin position="156"/>
        <end position="181"/>
    </location>
</feature>
<evidence type="ECO:0000256" key="6">
    <source>
        <dbReference type="SAM" id="Phobius"/>
    </source>
</evidence>
<evidence type="ECO:0000256" key="2">
    <source>
        <dbReference type="ARBA" id="ARBA00022475"/>
    </source>
</evidence>
<dbReference type="InterPro" id="IPR050189">
    <property type="entry name" value="MFS_Efflux_Transporters"/>
</dbReference>
<feature type="transmembrane region" description="Helical" evidence="6">
    <location>
        <begin position="285"/>
        <end position="302"/>
    </location>
</feature>
<keyword evidence="2" id="KW-1003">Cell membrane</keyword>
<comment type="subcellular location">
    <subcellularLocation>
        <location evidence="1">Cell membrane</location>
        <topology evidence="1">Multi-pass membrane protein</topology>
    </subcellularLocation>
</comment>
<feature type="transmembrane region" description="Helical" evidence="6">
    <location>
        <begin position="67"/>
        <end position="90"/>
    </location>
</feature>
<evidence type="ECO:0000256" key="4">
    <source>
        <dbReference type="ARBA" id="ARBA00022989"/>
    </source>
</evidence>
<proteinExistence type="predicted"/>
<evidence type="ECO:0000256" key="3">
    <source>
        <dbReference type="ARBA" id="ARBA00022692"/>
    </source>
</evidence>
<feature type="transmembrane region" description="Helical" evidence="6">
    <location>
        <begin position="314"/>
        <end position="334"/>
    </location>
</feature>
<feature type="transmembrane region" description="Helical" evidence="6">
    <location>
        <begin position="408"/>
        <end position="428"/>
    </location>
</feature>
<keyword evidence="5 6" id="KW-0472">Membrane</keyword>
<evidence type="ECO:0000313" key="8">
    <source>
        <dbReference type="EMBL" id="UOD51354.1"/>
    </source>
</evidence>
<organism evidence="8 9">
    <name type="scientific">Orrella daihaiensis</name>
    <dbReference type="NCBI Taxonomy" id="2782176"/>
    <lineage>
        <taxon>Bacteria</taxon>
        <taxon>Pseudomonadati</taxon>
        <taxon>Pseudomonadota</taxon>
        <taxon>Betaproteobacteria</taxon>
        <taxon>Burkholderiales</taxon>
        <taxon>Alcaligenaceae</taxon>
        <taxon>Orrella</taxon>
    </lineage>
</organism>
<name>A0ABY4AMF4_9BURK</name>
<feature type="transmembrane region" description="Helical" evidence="6">
    <location>
        <begin position="376"/>
        <end position="402"/>
    </location>
</feature>
<dbReference type="PROSITE" id="PS50850">
    <property type="entry name" value="MFS"/>
    <property type="match status" value="1"/>
</dbReference>
<dbReference type="Proteomes" id="UP000831607">
    <property type="component" value="Chromosome"/>
</dbReference>